<dbReference type="AlphaFoldDB" id="A0A8S1PRM8"/>
<keyword evidence="1" id="KW-0812">Transmembrane</keyword>
<dbReference type="OMA" id="GICVNRS"/>
<keyword evidence="1" id="KW-1133">Transmembrane helix</keyword>
<evidence type="ECO:0000313" key="2">
    <source>
        <dbReference type="EMBL" id="CAD8105208.1"/>
    </source>
</evidence>
<dbReference type="Proteomes" id="UP000688137">
    <property type="component" value="Unassembled WGS sequence"/>
</dbReference>
<proteinExistence type="predicted"/>
<organism evidence="2 3">
    <name type="scientific">Paramecium primaurelia</name>
    <dbReference type="NCBI Taxonomy" id="5886"/>
    <lineage>
        <taxon>Eukaryota</taxon>
        <taxon>Sar</taxon>
        <taxon>Alveolata</taxon>
        <taxon>Ciliophora</taxon>
        <taxon>Intramacronucleata</taxon>
        <taxon>Oligohymenophorea</taxon>
        <taxon>Peniculida</taxon>
        <taxon>Parameciidae</taxon>
        <taxon>Paramecium</taxon>
    </lineage>
</organism>
<evidence type="ECO:0000313" key="3">
    <source>
        <dbReference type="Proteomes" id="UP000688137"/>
    </source>
</evidence>
<name>A0A8S1PRM8_PARPR</name>
<keyword evidence="1" id="KW-0472">Membrane</keyword>
<accession>A0A8S1PRM8</accession>
<feature type="transmembrane region" description="Helical" evidence="1">
    <location>
        <begin position="808"/>
        <end position="829"/>
    </location>
</feature>
<evidence type="ECO:0000256" key="1">
    <source>
        <dbReference type="SAM" id="Phobius"/>
    </source>
</evidence>
<dbReference type="EMBL" id="CAJJDM010000129">
    <property type="protein sequence ID" value="CAD8105208.1"/>
    <property type="molecule type" value="Genomic_DNA"/>
</dbReference>
<keyword evidence="3" id="KW-1185">Reference proteome</keyword>
<gene>
    <name evidence="2" type="ORF">PPRIM_AZ9-3.1.T1260113</name>
</gene>
<reference evidence="2" key="1">
    <citation type="submission" date="2021-01" db="EMBL/GenBank/DDBJ databases">
        <authorList>
            <consortium name="Genoscope - CEA"/>
            <person name="William W."/>
        </authorList>
    </citation>
    <scope>NUCLEOTIDE SEQUENCE</scope>
</reference>
<comment type="caution">
    <text evidence="2">The sequence shown here is derived from an EMBL/GenBank/DDBJ whole genome shotgun (WGS) entry which is preliminary data.</text>
</comment>
<evidence type="ECO:0008006" key="4">
    <source>
        <dbReference type="Google" id="ProtNLM"/>
    </source>
</evidence>
<protein>
    <recommendedName>
        <fullName evidence="4">Transmembrane protein</fullName>
    </recommendedName>
</protein>
<sequence length="836" mass="100339">MITSTRSNETICLPYKRYQRALPFKINQIIENDSKQITVEHYRLQILSNLHGISSISKFLFIHKFKDDKMILAIIEGSTVMKLLFFQNNQAIKIYKFLLFANLIDIFFNRQAMLITIVYQQSIEIYEIKFDDIQKRIYQTGIMIIKAMQLNFIVYYLLEDCNKVGIKLFQNKFDFEQTKYLFDCKTSLQFIKDDVYINNYTIQFKFKSSYIHKLTLKEQVIEVRNVLADYLLLFTCYHNQQYVKLYRVYQDELFKLYTLPTYNYSILFPFQYRIQKSIVMIKAQSLNQSFYILIYDILQTAVESLISITQIDEEERYQFDFANENEYYFQFQEQFYIQKLDQPCFLLNLSQDSFDFIQDKPLKITTYSQISNQNIDLEFHLININKNYRLQQLNLNQSILKGNIIKIENIFGNIETVEIVGTDNIQVILPLIFNNYSVICEYYRFGICVNRSQIIRNIFGQSTSILYSQDIKSKVYYIGYNPDDSNHAIYTQENGALIISQFNFSDQNQILLQKYKILNKTDQFINFKQIYDLQIFRYLKDLYFIMFQNKPIFNQNLIDTFQFVQFDLLDGIKINNFTYLIFNIKQMQFELIFINFTKIEDDVYFANIFFNKSYELNNLFPNISPSFHQVDFMLIQIYQTIKNNNQIEIKFIVFLKYHLALLMRMILDLNNLDQIQFEQQGIIRYEKDVSFKQSLFIDNNHIILAFELDQNIFINVFDISILSKTKNIDSIQKLKDNNYTAIERYNTTHFVVVERIKEYYHQVHLLTIDKLRLQCQQQCTKTAYLKLSNNVSQIVIEINFSTEKDINLVSLQLIILITNFIYIFIRLYCKQKRKCR</sequence>